<accession>A0AAW2Z257</accession>
<reference evidence="9 10" key="1">
    <citation type="submission" date="2024-03" db="EMBL/GenBank/DDBJ databases">
        <title>The Acrasis kona genome and developmental transcriptomes reveal deep origins of eukaryotic multicellular pathways.</title>
        <authorList>
            <person name="Sheikh S."/>
            <person name="Fu C.-J."/>
            <person name="Brown M.W."/>
            <person name="Baldauf S.L."/>
        </authorList>
    </citation>
    <scope>NUCLEOTIDE SEQUENCE [LARGE SCALE GENOMIC DNA]</scope>
    <source>
        <strain evidence="9 10">ATCC MYA-3509</strain>
    </source>
</reference>
<feature type="transmembrane region" description="Helical" evidence="7">
    <location>
        <begin position="21"/>
        <end position="41"/>
    </location>
</feature>
<evidence type="ECO:0000256" key="2">
    <source>
        <dbReference type="ARBA" id="ARBA00022448"/>
    </source>
</evidence>
<evidence type="ECO:0000259" key="8">
    <source>
        <dbReference type="Pfam" id="PF19055"/>
    </source>
</evidence>
<feature type="region of interest" description="Disordered" evidence="6">
    <location>
        <begin position="318"/>
        <end position="342"/>
    </location>
</feature>
<evidence type="ECO:0000256" key="4">
    <source>
        <dbReference type="ARBA" id="ARBA00022989"/>
    </source>
</evidence>
<feature type="transmembrane region" description="Helical" evidence="7">
    <location>
        <begin position="152"/>
        <end position="174"/>
    </location>
</feature>
<feature type="transmembrane region" description="Helical" evidence="7">
    <location>
        <begin position="181"/>
        <end position="200"/>
    </location>
</feature>
<dbReference type="PANTHER" id="PTHR48041">
    <property type="entry name" value="ABC TRANSPORTER G FAMILY MEMBER 28"/>
    <property type="match status" value="1"/>
</dbReference>
<dbReference type="EMBL" id="JAOPGA020000998">
    <property type="protein sequence ID" value="KAL0483873.1"/>
    <property type="molecule type" value="Genomic_DNA"/>
</dbReference>
<feature type="transmembrane region" description="Helical" evidence="7">
    <location>
        <begin position="114"/>
        <end position="140"/>
    </location>
</feature>
<evidence type="ECO:0000256" key="7">
    <source>
        <dbReference type="SAM" id="Phobius"/>
    </source>
</evidence>
<feature type="compositionally biased region" description="Acidic residues" evidence="6">
    <location>
        <begin position="328"/>
        <end position="337"/>
    </location>
</feature>
<evidence type="ECO:0000256" key="3">
    <source>
        <dbReference type="ARBA" id="ARBA00022692"/>
    </source>
</evidence>
<name>A0AAW2Z257_9EUKA</name>
<protein>
    <submittedName>
        <fullName evidence="9">WBC30</fullName>
    </submittedName>
</protein>
<feature type="transmembrane region" description="Helical" evidence="7">
    <location>
        <begin position="73"/>
        <end position="93"/>
    </location>
</feature>
<evidence type="ECO:0000313" key="9">
    <source>
        <dbReference type="EMBL" id="KAL0483873.1"/>
    </source>
</evidence>
<dbReference type="PANTHER" id="PTHR48041:SF91">
    <property type="entry name" value="ABC TRANSPORTER G FAMILY MEMBER 28"/>
    <property type="match status" value="1"/>
</dbReference>
<dbReference type="Proteomes" id="UP001431209">
    <property type="component" value="Unassembled WGS sequence"/>
</dbReference>
<dbReference type="GO" id="GO:0140359">
    <property type="term" value="F:ABC-type transporter activity"/>
    <property type="evidence" value="ECO:0007669"/>
    <property type="project" value="InterPro"/>
</dbReference>
<organism evidence="9 10">
    <name type="scientific">Acrasis kona</name>
    <dbReference type="NCBI Taxonomy" id="1008807"/>
    <lineage>
        <taxon>Eukaryota</taxon>
        <taxon>Discoba</taxon>
        <taxon>Heterolobosea</taxon>
        <taxon>Tetramitia</taxon>
        <taxon>Eutetramitia</taxon>
        <taxon>Acrasidae</taxon>
        <taxon>Acrasis</taxon>
    </lineage>
</organism>
<dbReference type="GO" id="GO:0016020">
    <property type="term" value="C:membrane"/>
    <property type="evidence" value="ECO:0007669"/>
    <property type="project" value="UniProtKB-SubCell"/>
</dbReference>
<keyword evidence="3 7" id="KW-0812">Transmembrane</keyword>
<dbReference type="InterPro" id="IPR043926">
    <property type="entry name" value="ABCG_dom"/>
</dbReference>
<dbReference type="AlphaFoldDB" id="A0AAW2Z257"/>
<keyword evidence="10" id="KW-1185">Reference proteome</keyword>
<proteinExistence type="predicted"/>
<evidence type="ECO:0000313" key="10">
    <source>
        <dbReference type="Proteomes" id="UP001431209"/>
    </source>
</evidence>
<evidence type="ECO:0000256" key="1">
    <source>
        <dbReference type="ARBA" id="ARBA00004141"/>
    </source>
</evidence>
<evidence type="ECO:0000256" key="6">
    <source>
        <dbReference type="SAM" id="MobiDB-lite"/>
    </source>
</evidence>
<gene>
    <name evidence="9" type="ORF">AKO1_004565</name>
</gene>
<feature type="domain" description="ABC transporter family G" evidence="8">
    <location>
        <begin position="79"/>
        <end position="278"/>
    </location>
</feature>
<dbReference type="Pfam" id="PF19055">
    <property type="entry name" value="ABC2_membrane_7"/>
    <property type="match status" value="1"/>
</dbReference>
<sequence>MGQYFLFTLRSLLQLVRHMKGLLFDFIFFAGVASIIGGLYFNLEFIGPVAASVQAQCPELVKSVCALPISDRIGVMSLLTVTGIAIPAMQSVLKTFGSDKHLYRRESDNGINKISYFLGKMTADAPGFVILSLLFLSFWYVLISPMANFGAYWGLLMLSMWVYTGLGYFVSMLVQRTHAELVGSLCILVSALLGGVNPTVSFMSHEWYTLVLVSLSPIRWLTEALYLLEIRVYQTQDVNVDSALAYYGYDMNDMYKCVLVALAWGFIFRLLSLFWLYFKDQRIRNRFLVWIRVYWRRSKKAVLKKKKTKDQDFELMDEHEDNPIVELDMQDSDDEDGQTVKDATNNAMLTESLLNEDEQEDVLDVQQ</sequence>
<keyword evidence="4 7" id="KW-1133">Transmembrane helix</keyword>
<evidence type="ECO:0000256" key="5">
    <source>
        <dbReference type="ARBA" id="ARBA00023136"/>
    </source>
</evidence>
<feature type="transmembrane region" description="Helical" evidence="7">
    <location>
        <begin position="258"/>
        <end position="278"/>
    </location>
</feature>
<dbReference type="InterPro" id="IPR050352">
    <property type="entry name" value="ABCG_transporters"/>
</dbReference>
<comment type="caution">
    <text evidence="9">The sequence shown here is derived from an EMBL/GenBank/DDBJ whole genome shotgun (WGS) entry which is preliminary data.</text>
</comment>
<keyword evidence="5 7" id="KW-0472">Membrane</keyword>
<comment type="subcellular location">
    <subcellularLocation>
        <location evidence="1">Membrane</location>
        <topology evidence="1">Multi-pass membrane protein</topology>
    </subcellularLocation>
</comment>
<keyword evidence="2" id="KW-0813">Transport</keyword>